<dbReference type="AlphaFoldDB" id="A0A0E9X963"/>
<keyword evidence="5" id="KW-0863">Zinc-finger</keyword>
<dbReference type="GO" id="GO:0016567">
    <property type="term" value="P:protein ubiquitination"/>
    <property type="evidence" value="ECO:0007669"/>
    <property type="project" value="UniProtKB-UniRule"/>
</dbReference>
<keyword evidence="3 5" id="KW-0808">Transferase</keyword>
<dbReference type="GO" id="GO:0061630">
    <property type="term" value="F:ubiquitin protein ligase activity"/>
    <property type="evidence" value="ECO:0007669"/>
    <property type="project" value="UniProtKB-UniRule"/>
</dbReference>
<accession>A0A0E9X963</accession>
<proteinExistence type="inferred from homology"/>
<evidence type="ECO:0000256" key="5">
    <source>
        <dbReference type="RuleBase" id="RU367105"/>
    </source>
</evidence>
<feature type="domain" description="Deltex C-terminal" evidence="6">
    <location>
        <begin position="1"/>
        <end position="125"/>
    </location>
</feature>
<dbReference type="InterPro" id="IPR039398">
    <property type="entry name" value="Deltex_fam"/>
</dbReference>
<name>A0A0E9X963_ANGAN</name>
<dbReference type="InterPro" id="IPR039399">
    <property type="entry name" value="Deltex_C_sf"/>
</dbReference>
<evidence type="ECO:0000256" key="1">
    <source>
        <dbReference type="ARBA" id="ARBA00000900"/>
    </source>
</evidence>
<comment type="catalytic activity">
    <reaction evidence="1 5">
        <text>S-ubiquitinyl-[E2 ubiquitin-conjugating enzyme]-L-cysteine + [acceptor protein]-L-lysine = [E2 ubiquitin-conjugating enzyme]-L-cysteine + N(6)-ubiquitinyl-[acceptor protein]-L-lysine.</text>
        <dbReference type="EC" id="2.3.2.27"/>
    </reaction>
</comment>
<sequence length="126" mass="14145">MTFSTVKTPLPGNDSYGSIVIRYEIPSGIQGEEHPNPGQRYEGTSRTAFLPDSREGKKVLKLLERAFEQRLIFTVGQSSTTGKSNVVTWNDIHHKTNRNGGPVNYGYPDPDYLDRVQDELKAKGIY</sequence>
<dbReference type="Pfam" id="PF18102">
    <property type="entry name" value="DTC"/>
    <property type="match status" value="1"/>
</dbReference>
<organism evidence="7">
    <name type="scientific">Anguilla anguilla</name>
    <name type="common">European freshwater eel</name>
    <name type="synonym">Muraena anguilla</name>
    <dbReference type="NCBI Taxonomy" id="7936"/>
    <lineage>
        <taxon>Eukaryota</taxon>
        <taxon>Metazoa</taxon>
        <taxon>Chordata</taxon>
        <taxon>Craniata</taxon>
        <taxon>Vertebrata</taxon>
        <taxon>Euteleostomi</taxon>
        <taxon>Actinopterygii</taxon>
        <taxon>Neopterygii</taxon>
        <taxon>Teleostei</taxon>
        <taxon>Anguilliformes</taxon>
        <taxon>Anguillidae</taxon>
        <taxon>Anguilla</taxon>
    </lineage>
</organism>
<protein>
    <recommendedName>
        <fullName evidence="5">E3 ubiquitin-protein ligase</fullName>
        <ecNumber evidence="5">2.3.2.27</ecNumber>
    </recommendedName>
</protein>
<dbReference type="CDD" id="cd09633">
    <property type="entry name" value="Deltex_C"/>
    <property type="match status" value="1"/>
</dbReference>
<comment type="pathway">
    <text evidence="2 5">Protein modification; protein ubiquitination.</text>
</comment>
<dbReference type="EC" id="2.3.2.27" evidence="5"/>
<dbReference type="GO" id="GO:0008270">
    <property type="term" value="F:zinc ion binding"/>
    <property type="evidence" value="ECO:0007669"/>
    <property type="project" value="UniProtKB-KW"/>
</dbReference>
<dbReference type="UniPathway" id="UPA00143"/>
<reference evidence="7" key="2">
    <citation type="journal article" date="2015" name="Fish Shellfish Immunol.">
        <title>Early steps in the European eel (Anguilla anguilla)-Vibrio vulnificus interaction in the gills: Role of the RtxA13 toxin.</title>
        <authorList>
            <person name="Callol A."/>
            <person name="Pajuelo D."/>
            <person name="Ebbesson L."/>
            <person name="Teles M."/>
            <person name="MacKenzie S."/>
            <person name="Amaro C."/>
        </authorList>
    </citation>
    <scope>NUCLEOTIDE SEQUENCE</scope>
</reference>
<evidence type="ECO:0000259" key="6">
    <source>
        <dbReference type="Pfam" id="PF18102"/>
    </source>
</evidence>
<evidence type="ECO:0000256" key="4">
    <source>
        <dbReference type="ARBA" id="ARBA00022723"/>
    </source>
</evidence>
<keyword evidence="4 5" id="KW-0479">Metal-binding</keyword>
<evidence type="ECO:0000256" key="3">
    <source>
        <dbReference type="ARBA" id="ARBA00022679"/>
    </source>
</evidence>
<evidence type="ECO:0000256" key="2">
    <source>
        <dbReference type="ARBA" id="ARBA00004906"/>
    </source>
</evidence>
<reference evidence="7" key="1">
    <citation type="submission" date="2014-11" db="EMBL/GenBank/DDBJ databases">
        <authorList>
            <person name="Amaro Gonzalez C."/>
        </authorList>
    </citation>
    <scope>NUCLEOTIDE SEQUENCE</scope>
</reference>
<dbReference type="GO" id="GO:0005737">
    <property type="term" value="C:cytoplasm"/>
    <property type="evidence" value="ECO:0007669"/>
    <property type="project" value="UniProtKB-SubCell"/>
</dbReference>
<dbReference type="Gene3D" id="3.30.390.130">
    <property type="match status" value="1"/>
</dbReference>
<comment type="subcellular location">
    <subcellularLocation>
        <location evidence="5">Cytoplasm</location>
    </subcellularLocation>
</comment>
<keyword evidence="5" id="KW-0963">Cytoplasm</keyword>
<dbReference type="PANTHER" id="PTHR12622">
    <property type="entry name" value="DELTEX-RELATED"/>
    <property type="match status" value="1"/>
</dbReference>
<evidence type="ECO:0000313" key="7">
    <source>
        <dbReference type="EMBL" id="JAH98385.1"/>
    </source>
</evidence>
<dbReference type="EMBL" id="GBXM01010192">
    <property type="protein sequence ID" value="JAH98385.1"/>
    <property type="molecule type" value="Transcribed_RNA"/>
</dbReference>
<comment type="similarity">
    <text evidence="5">Belongs to the Deltex family.</text>
</comment>
<dbReference type="InterPro" id="IPR039396">
    <property type="entry name" value="Deltex_C"/>
</dbReference>
<dbReference type="GO" id="GO:0007219">
    <property type="term" value="P:Notch signaling pathway"/>
    <property type="evidence" value="ECO:0007669"/>
    <property type="project" value="InterPro"/>
</dbReference>
<keyword evidence="5" id="KW-0862">Zinc</keyword>